<gene>
    <name evidence="1" type="ORF">Acr_05g0002730</name>
</gene>
<reference evidence="1 2" key="1">
    <citation type="submission" date="2019-07" db="EMBL/GenBank/DDBJ databases">
        <title>De Novo Assembly of kiwifruit Actinidia rufa.</title>
        <authorList>
            <person name="Sugita-Konishi S."/>
            <person name="Sato K."/>
            <person name="Mori E."/>
            <person name="Abe Y."/>
            <person name="Kisaki G."/>
            <person name="Hamano K."/>
            <person name="Suezawa K."/>
            <person name="Otani M."/>
            <person name="Fukuda T."/>
            <person name="Manabe T."/>
            <person name="Gomi K."/>
            <person name="Tabuchi M."/>
            <person name="Akimitsu K."/>
            <person name="Kataoka I."/>
        </authorList>
    </citation>
    <scope>NUCLEOTIDE SEQUENCE [LARGE SCALE GENOMIC DNA]</scope>
    <source>
        <strain evidence="2">cv. Fuchu</strain>
    </source>
</reference>
<dbReference type="OrthoDB" id="1662722at2759"/>
<comment type="caution">
    <text evidence="1">The sequence shown here is derived from an EMBL/GenBank/DDBJ whole genome shotgun (WGS) entry which is preliminary data.</text>
</comment>
<dbReference type="EMBL" id="BJWL01000005">
    <property type="protein sequence ID" value="GFY86634.1"/>
    <property type="molecule type" value="Genomic_DNA"/>
</dbReference>
<evidence type="ECO:0000313" key="2">
    <source>
        <dbReference type="Proteomes" id="UP000585474"/>
    </source>
</evidence>
<name>A0A7J0EJJ6_9ERIC</name>
<organism evidence="1 2">
    <name type="scientific">Actinidia rufa</name>
    <dbReference type="NCBI Taxonomy" id="165716"/>
    <lineage>
        <taxon>Eukaryota</taxon>
        <taxon>Viridiplantae</taxon>
        <taxon>Streptophyta</taxon>
        <taxon>Embryophyta</taxon>
        <taxon>Tracheophyta</taxon>
        <taxon>Spermatophyta</taxon>
        <taxon>Magnoliopsida</taxon>
        <taxon>eudicotyledons</taxon>
        <taxon>Gunneridae</taxon>
        <taxon>Pentapetalae</taxon>
        <taxon>asterids</taxon>
        <taxon>Ericales</taxon>
        <taxon>Actinidiaceae</taxon>
        <taxon>Actinidia</taxon>
    </lineage>
</organism>
<protein>
    <submittedName>
        <fullName evidence="1">Uncharacterized protein</fullName>
    </submittedName>
</protein>
<accession>A0A7J0EJJ6</accession>
<dbReference type="AlphaFoldDB" id="A0A7J0EJJ6"/>
<sequence>MVWCTGSGVSHGVLDSIRISTYRLSCILGHQPNEVTDATIEEMAIFLAAMVDGLDLCVMTLWNLQERRFDTILEAVNSAGRALTMALTFCFLSVHHRYTRGQLPAPFLLT</sequence>
<dbReference type="Proteomes" id="UP000585474">
    <property type="component" value="Unassembled WGS sequence"/>
</dbReference>
<evidence type="ECO:0000313" key="1">
    <source>
        <dbReference type="EMBL" id="GFY86634.1"/>
    </source>
</evidence>
<keyword evidence="2" id="KW-1185">Reference proteome</keyword>
<proteinExistence type="predicted"/>